<name>A0A2H3EXY4_ARMGA</name>
<evidence type="ECO:0000313" key="2">
    <source>
        <dbReference type="EMBL" id="PBL04214.1"/>
    </source>
</evidence>
<protein>
    <submittedName>
        <fullName evidence="2">Uncharacterized protein</fullName>
    </submittedName>
</protein>
<evidence type="ECO:0000313" key="3">
    <source>
        <dbReference type="Proteomes" id="UP000217790"/>
    </source>
</evidence>
<dbReference type="OrthoDB" id="10620110at2759"/>
<dbReference type="Proteomes" id="UP000217790">
    <property type="component" value="Unassembled WGS sequence"/>
</dbReference>
<proteinExistence type="predicted"/>
<dbReference type="InParanoid" id="A0A2H3EXY4"/>
<dbReference type="AlphaFoldDB" id="A0A2H3EXY4"/>
<accession>A0A2H3EXY4</accession>
<gene>
    <name evidence="2" type="ORF">ARMGADRAFT_1022680</name>
</gene>
<sequence length="317" mass="35260">MNLNLEVNDSGVGSQVSTTQDSAMIKGQVPANKKGHLLLWHAIIIILIQDDARAMGPKTFVVYSLINTVRHLQYLSHEDQEDEELEDKEVVLTHCAATVTIYAAAARGTHLSKDRYNGTTRRLAALKIRTYDDWVFNASRKRGPGGPDDLAGRKYGSRTRLDIGQFPPPSLFTCENLYSHPSKLSTPLSVVTIALPSLRNIRLTVVLPSYRRRRPMGVEPGALHRPARLVWTMRDVLPIPSSSSRGTQTSDNGSASGINEHSIPSVCRTRTRLACPVSICYIVLYSNYTQEDEGLDGEDHAELVEILRKQLEGPTWF</sequence>
<dbReference type="EMBL" id="KZ293644">
    <property type="protein sequence ID" value="PBL04214.1"/>
    <property type="molecule type" value="Genomic_DNA"/>
</dbReference>
<keyword evidence="3" id="KW-1185">Reference proteome</keyword>
<reference evidence="3" key="1">
    <citation type="journal article" date="2017" name="Nat. Ecol. Evol.">
        <title>Genome expansion and lineage-specific genetic innovations in the forest pathogenic fungi Armillaria.</title>
        <authorList>
            <person name="Sipos G."/>
            <person name="Prasanna A.N."/>
            <person name="Walter M.C."/>
            <person name="O'Connor E."/>
            <person name="Balint B."/>
            <person name="Krizsan K."/>
            <person name="Kiss B."/>
            <person name="Hess J."/>
            <person name="Varga T."/>
            <person name="Slot J."/>
            <person name="Riley R."/>
            <person name="Boka B."/>
            <person name="Rigling D."/>
            <person name="Barry K."/>
            <person name="Lee J."/>
            <person name="Mihaltcheva S."/>
            <person name="LaButti K."/>
            <person name="Lipzen A."/>
            <person name="Waldron R."/>
            <person name="Moloney N.M."/>
            <person name="Sperisen C."/>
            <person name="Kredics L."/>
            <person name="Vagvoelgyi C."/>
            <person name="Patrignani A."/>
            <person name="Fitzpatrick D."/>
            <person name="Nagy I."/>
            <person name="Doyle S."/>
            <person name="Anderson J.B."/>
            <person name="Grigoriev I.V."/>
            <person name="Gueldener U."/>
            <person name="Muensterkoetter M."/>
            <person name="Nagy L.G."/>
        </authorList>
    </citation>
    <scope>NUCLEOTIDE SEQUENCE [LARGE SCALE GENOMIC DNA]</scope>
    <source>
        <strain evidence="3">Ar21-2</strain>
    </source>
</reference>
<feature type="compositionally biased region" description="Polar residues" evidence="1">
    <location>
        <begin position="240"/>
        <end position="259"/>
    </location>
</feature>
<organism evidence="2 3">
    <name type="scientific">Armillaria gallica</name>
    <name type="common">Bulbous honey fungus</name>
    <name type="synonym">Armillaria bulbosa</name>
    <dbReference type="NCBI Taxonomy" id="47427"/>
    <lineage>
        <taxon>Eukaryota</taxon>
        <taxon>Fungi</taxon>
        <taxon>Dikarya</taxon>
        <taxon>Basidiomycota</taxon>
        <taxon>Agaricomycotina</taxon>
        <taxon>Agaricomycetes</taxon>
        <taxon>Agaricomycetidae</taxon>
        <taxon>Agaricales</taxon>
        <taxon>Marasmiineae</taxon>
        <taxon>Physalacriaceae</taxon>
        <taxon>Armillaria</taxon>
    </lineage>
</organism>
<evidence type="ECO:0000256" key="1">
    <source>
        <dbReference type="SAM" id="MobiDB-lite"/>
    </source>
</evidence>
<feature type="region of interest" description="Disordered" evidence="1">
    <location>
        <begin position="240"/>
        <end position="261"/>
    </location>
</feature>